<dbReference type="SUPFAM" id="SSF48371">
    <property type="entry name" value="ARM repeat"/>
    <property type="match status" value="1"/>
</dbReference>
<dbReference type="AlphaFoldDB" id="G0SHH6"/>
<dbReference type="InterPro" id="IPR008709">
    <property type="entry name" value="Neurochondrin"/>
</dbReference>
<dbReference type="STRING" id="759272.G0SHH6"/>
<protein>
    <recommendedName>
        <fullName evidence="3">DUF1941 family protein</fullName>
    </recommendedName>
</protein>
<dbReference type="RefSeq" id="XP_006697283.1">
    <property type="nucleotide sequence ID" value="XM_006697220.1"/>
</dbReference>
<accession>G0SHH6</accession>
<dbReference type="InterPro" id="IPR016024">
    <property type="entry name" value="ARM-type_fold"/>
</dbReference>
<dbReference type="OMA" id="CFAWLNS"/>
<dbReference type="PANTHER" id="PTHR13109">
    <property type="entry name" value="NEUROCHONDRIN"/>
    <property type="match status" value="1"/>
</dbReference>
<dbReference type="HOGENOM" id="CLU_028752_0_0_1"/>
<dbReference type="PANTHER" id="PTHR13109:SF7">
    <property type="entry name" value="NEUROCHONDRIN"/>
    <property type="match status" value="1"/>
</dbReference>
<evidence type="ECO:0000313" key="2">
    <source>
        <dbReference type="Proteomes" id="UP000008066"/>
    </source>
</evidence>
<keyword evidence="2" id="KW-1185">Reference proteome</keyword>
<dbReference type="Proteomes" id="UP000008066">
    <property type="component" value="Unassembled WGS sequence"/>
</dbReference>
<proteinExistence type="predicted"/>
<sequence>MNQSENSQQPQLASNSKALIPKIKTLLGAKDDTSRFVGLALLKSVLDNTPELRNNEESVAALWDGISPKFLDRLIRTGSKQLQKQQQTEELSENGQKKNTSDMLDLAVSVLHTFVSLLPDYAKRDDKMVNRIPHLVSSLLYCSKETSKLALETLVSLVSRPQGAEVFVKVEDISPLIEMAPSEPLVLDVLLYAWLNAVATVQDKYSLQTKIDNTIGSLVSSFKGTDAVTLLNFLANLLPKLDPTILPHDPKWLPAISKFIRQLVASRPTSAGRTAFTNLSAALLEAYHSQAPRLLFAEKGETKSSDNPFSYLLINLLLVDLRATLPTLLETLNSPEYSETSRRLASAFNVVSHFIGYLVRYLDSDLDDSSSSATQWVISPDLLLKLRKAISETMSLTTEYLRDRWDAAVSGALGLHPDARTTKVHSDFGARHTVAWDSASDNAPEDALILAAVRALAIWLREDDNDTLRKEATGLADMLLDLYRVGGRGKLDFRRAVLVAFEGIIVSKHGISAFLEHGGWEALATDLLSILEQSSTVSDENEAARGVEIVRVLLQVAEAERPGPREAWMDVVTRVAAWWVPDEKQPSIVEECQVAVLQLVTALVANSHPGMQKRYVHSTSAVVGIAEQLRGKIKGDAGLEEALEDVLVTLSKLR</sequence>
<reference evidence="1 2" key="1">
    <citation type="journal article" date="2011" name="Cell">
        <title>Insight into structure and assembly of the nuclear pore complex by utilizing the genome of a eukaryotic thermophile.</title>
        <authorList>
            <person name="Amlacher S."/>
            <person name="Sarges P."/>
            <person name="Flemming D."/>
            <person name="van Noort V."/>
            <person name="Kunze R."/>
            <person name="Devos D.P."/>
            <person name="Arumugam M."/>
            <person name="Bork P."/>
            <person name="Hurt E."/>
        </authorList>
    </citation>
    <scope>NUCLEOTIDE SEQUENCE [LARGE SCALE GENOMIC DNA]</scope>
    <source>
        <strain evidence="2">DSM 1495 / CBS 144.50 / IMI 039719</strain>
    </source>
</reference>
<gene>
    <name evidence="1" type="ORF">CTHT_0070050</name>
</gene>
<evidence type="ECO:0000313" key="1">
    <source>
        <dbReference type="EMBL" id="EGS17665.1"/>
    </source>
</evidence>
<dbReference type="OrthoDB" id="8962942at2759"/>
<dbReference type="GeneID" id="18261043"/>
<dbReference type="KEGG" id="cthr:CTHT_0070050"/>
<dbReference type="Pfam" id="PF05536">
    <property type="entry name" value="Neurochondrin"/>
    <property type="match status" value="1"/>
</dbReference>
<organism evidence="2">
    <name type="scientific">Chaetomium thermophilum (strain DSM 1495 / CBS 144.50 / IMI 039719)</name>
    <name type="common">Thermochaetoides thermophila</name>
    <dbReference type="NCBI Taxonomy" id="759272"/>
    <lineage>
        <taxon>Eukaryota</taxon>
        <taxon>Fungi</taxon>
        <taxon>Dikarya</taxon>
        <taxon>Ascomycota</taxon>
        <taxon>Pezizomycotina</taxon>
        <taxon>Sordariomycetes</taxon>
        <taxon>Sordariomycetidae</taxon>
        <taxon>Sordariales</taxon>
        <taxon>Chaetomiaceae</taxon>
        <taxon>Thermochaetoides</taxon>
    </lineage>
</organism>
<dbReference type="EMBL" id="GL988047">
    <property type="protein sequence ID" value="EGS17665.1"/>
    <property type="molecule type" value="Genomic_DNA"/>
</dbReference>
<name>G0SHH6_CHATD</name>
<dbReference type="eggNOG" id="ENOG502S540">
    <property type="taxonomic scope" value="Eukaryota"/>
</dbReference>
<evidence type="ECO:0008006" key="3">
    <source>
        <dbReference type="Google" id="ProtNLM"/>
    </source>
</evidence>